<dbReference type="InterPro" id="IPR036509">
    <property type="entry name" value="Met_Sox_Rdtase_MsrA_sf"/>
</dbReference>
<evidence type="ECO:0000256" key="1">
    <source>
        <dbReference type="ARBA" id="ARBA00005591"/>
    </source>
</evidence>
<dbReference type="InterPro" id="IPR002569">
    <property type="entry name" value="Met_Sox_Rdtase_MsrA_dom"/>
</dbReference>
<evidence type="ECO:0000256" key="6">
    <source>
        <dbReference type="ARBA" id="ARBA00047806"/>
    </source>
</evidence>
<keyword evidence="3" id="KW-0560">Oxidoreductase</keyword>
<dbReference type="GO" id="GO:0005737">
    <property type="term" value="C:cytoplasm"/>
    <property type="evidence" value="ECO:0007669"/>
    <property type="project" value="TreeGrafter"/>
</dbReference>
<dbReference type="GO" id="GO:0034599">
    <property type="term" value="P:cellular response to oxidative stress"/>
    <property type="evidence" value="ECO:0007669"/>
    <property type="project" value="TreeGrafter"/>
</dbReference>
<comment type="catalytic activity">
    <reaction evidence="7">
        <text>[thioredoxin]-disulfide + L-methionine + H2O = L-methionine (S)-S-oxide + [thioredoxin]-dithiol</text>
        <dbReference type="Rhea" id="RHEA:19993"/>
        <dbReference type="Rhea" id="RHEA-COMP:10698"/>
        <dbReference type="Rhea" id="RHEA-COMP:10700"/>
        <dbReference type="ChEBI" id="CHEBI:15377"/>
        <dbReference type="ChEBI" id="CHEBI:29950"/>
        <dbReference type="ChEBI" id="CHEBI:50058"/>
        <dbReference type="ChEBI" id="CHEBI:57844"/>
        <dbReference type="ChEBI" id="CHEBI:58772"/>
        <dbReference type="EC" id="1.8.4.11"/>
    </reaction>
</comment>
<proteinExistence type="inferred from homology"/>
<evidence type="ECO:0000259" key="8">
    <source>
        <dbReference type="Pfam" id="PF01625"/>
    </source>
</evidence>
<dbReference type="GO" id="GO:0008113">
    <property type="term" value="F:peptide-methionine (S)-S-oxide reductase activity"/>
    <property type="evidence" value="ECO:0007669"/>
    <property type="project" value="UniProtKB-EC"/>
</dbReference>
<evidence type="ECO:0000256" key="7">
    <source>
        <dbReference type="ARBA" id="ARBA00048782"/>
    </source>
</evidence>
<dbReference type="EC" id="1.8.4.11" evidence="2"/>
<evidence type="ECO:0000256" key="5">
    <source>
        <dbReference type="ARBA" id="ARBA00030643"/>
    </source>
</evidence>
<reference evidence="9 10" key="1">
    <citation type="submission" date="2012-04" db="EMBL/GenBank/DDBJ databases">
        <title>The Genome Sequence of Saprolegnia declina VS20.</title>
        <authorList>
            <consortium name="The Broad Institute Genome Sequencing Platform"/>
            <person name="Russ C."/>
            <person name="Nusbaum C."/>
            <person name="Tyler B."/>
            <person name="van West P."/>
            <person name="Dieguez-Uribeondo J."/>
            <person name="de Bruijn I."/>
            <person name="Tripathy S."/>
            <person name="Jiang R."/>
            <person name="Young S.K."/>
            <person name="Zeng Q."/>
            <person name="Gargeya S."/>
            <person name="Fitzgerald M."/>
            <person name="Haas B."/>
            <person name="Abouelleil A."/>
            <person name="Alvarado L."/>
            <person name="Arachchi H.M."/>
            <person name="Berlin A."/>
            <person name="Chapman S.B."/>
            <person name="Goldberg J."/>
            <person name="Griggs A."/>
            <person name="Gujja S."/>
            <person name="Hansen M."/>
            <person name="Howarth C."/>
            <person name="Imamovic A."/>
            <person name="Larimer J."/>
            <person name="McCowen C."/>
            <person name="Montmayeur A."/>
            <person name="Murphy C."/>
            <person name="Neiman D."/>
            <person name="Pearson M."/>
            <person name="Priest M."/>
            <person name="Roberts A."/>
            <person name="Saif S."/>
            <person name="Shea T."/>
            <person name="Sisk P."/>
            <person name="Sykes S."/>
            <person name="Wortman J."/>
            <person name="Nusbaum C."/>
            <person name="Birren B."/>
        </authorList>
    </citation>
    <scope>NUCLEOTIDE SEQUENCE [LARGE SCALE GENOMIC DNA]</scope>
    <source>
        <strain evidence="9 10">VS20</strain>
    </source>
</reference>
<dbReference type="VEuPathDB" id="FungiDB:SDRG_04671"/>
<protein>
    <recommendedName>
        <fullName evidence="2">peptide-methionine (S)-S-oxide reductase</fullName>
        <ecNumber evidence="2">1.8.4.11</ecNumber>
    </recommendedName>
    <alternativeName>
        <fullName evidence="5">Peptide-methionine (S)-S-oxide reductase</fullName>
    </alternativeName>
    <alternativeName>
        <fullName evidence="4">Protein-methionine-S-oxide reductase</fullName>
    </alternativeName>
</protein>
<dbReference type="HAMAP" id="MF_01401">
    <property type="entry name" value="MsrA"/>
    <property type="match status" value="1"/>
</dbReference>
<name>T0QW20_SAPDV</name>
<dbReference type="RefSeq" id="XP_008608572.1">
    <property type="nucleotide sequence ID" value="XM_008610350.1"/>
</dbReference>
<dbReference type="InParanoid" id="T0QW20"/>
<comment type="catalytic activity">
    <reaction evidence="6">
        <text>L-methionyl-[protein] + [thioredoxin]-disulfide + H2O = L-methionyl-(S)-S-oxide-[protein] + [thioredoxin]-dithiol</text>
        <dbReference type="Rhea" id="RHEA:14217"/>
        <dbReference type="Rhea" id="RHEA-COMP:10698"/>
        <dbReference type="Rhea" id="RHEA-COMP:10700"/>
        <dbReference type="Rhea" id="RHEA-COMP:12313"/>
        <dbReference type="Rhea" id="RHEA-COMP:12315"/>
        <dbReference type="ChEBI" id="CHEBI:15377"/>
        <dbReference type="ChEBI" id="CHEBI:16044"/>
        <dbReference type="ChEBI" id="CHEBI:29950"/>
        <dbReference type="ChEBI" id="CHEBI:44120"/>
        <dbReference type="ChEBI" id="CHEBI:50058"/>
        <dbReference type="EC" id="1.8.4.11"/>
    </reaction>
</comment>
<sequence>MAAKTAVATFAAGCFWGVQLHFQRMQGVVGTSVGYTNGHVSNPTYEQVCAGTTGHAEAIRIQFDPSVVSYDELLNKFWSIHDPTTRNRQKLDFGTQYRSGIYYHSDAQRAAAEASKAAHVVPWSLLGVFFGNKIVTEIEPAGTFYPAEEYHQRYLEKGGQCARVGATDDVRCYG</sequence>
<keyword evidence="10" id="KW-1185">Reference proteome</keyword>
<dbReference type="Gene3D" id="3.30.1060.10">
    <property type="entry name" value="Peptide methionine sulphoxide reductase MsrA"/>
    <property type="match status" value="1"/>
</dbReference>
<dbReference type="FunFam" id="3.30.1060.10:FF:000002">
    <property type="entry name" value="Peptide methionine sulfoxide reductase"/>
    <property type="match status" value="1"/>
</dbReference>
<dbReference type="AlphaFoldDB" id="T0QW20"/>
<dbReference type="eggNOG" id="KOG1635">
    <property type="taxonomic scope" value="Eukaryota"/>
</dbReference>
<dbReference type="Proteomes" id="UP000030762">
    <property type="component" value="Unassembled WGS sequence"/>
</dbReference>
<evidence type="ECO:0000256" key="3">
    <source>
        <dbReference type="ARBA" id="ARBA00023002"/>
    </source>
</evidence>
<dbReference type="PANTHER" id="PTHR42799:SF2">
    <property type="entry name" value="MITOCHONDRIAL PEPTIDE METHIONINE SULFOXIDE REDUCTASE"/>
    <property type="match status" value="1"/>
</dbReference>
<dbReference type="STRING" id="1156394.T0QW20"/>
<dbReference type="OMA" id="RYRCGRD"/>
<dbReference type="OrthoDB" id="77405at2759"/>
<dbReference type="EMBL" id="JH767142">
    <property type="protein sequence ID" value="EQC38245.1"/>
    <property type="molecule type" value="Genomic_DNA"/>
</dbReference>
<evidence type="ECO:0000313" key="10">
    <source>
        <dbReference type="Proteomes" id="UP000030762"/>
    </source>
</evidence>
<dbReference type="SUPFAM" id="SSF55068">
    <property type="entry name" value="Peptide methionine sulfoxide reductase"/>
    <property type="match status" value="1"/>
</dbReference>
<feature type="domain" description="Peptide methionine sulphoxide reductase MsrA" evidence="8">
    <location>
        <begin position="8"/>
        <end position="158"/>
    </location>
</feature>
<evidence type="ECO:0000256" key="2">
    <source>
        <dbReference type="ARBA" id="ARBA00012502"/>
    </source>
</evidence>
<dbReference type="PANTHER" id="PTHR42799">
    <property type="entry name" value="MITOCHONDRIAL PEPTIDE METHIONINE SULFOXIDE REDUCTASE"/>
    <property type="match status" value="1"/>
</dbReference>
<comment type="similarity">
    <text evidence="1">Belongs to the MsrA Met sulfoxide reductase family.</text>
</comment>
<dbReference type="InterPro" id="IPR050162">
    <property type="entry name" value="MsrA_MetSO_reductase"/>
</dbReference>
<accession>T0QW20</accession>
<dbReference type="NCBIfam" id="TIGR00401">
    <property type="entry name" value="msrA"/>
    <property type="match status" value="1"/>
</dbReference>
<dbReference type="GeneID" id="19945398"/>
<dbReference type="Pfam" id="PF01625">
    <property type="entry name" value="PMSR"/>
    <property type="match status" value="1"/>
</dbReference>
<organism evidence="9 10">
    <name type="scientific">Saprolegnia diclina (strain VS20)</name>
    <dbReference type="NCBI Taxonomy" id="1156394"/>
    <lineage>
        <taxon>Eukaryota</taxon>
        <taxon>Sar</taxon>
        <taxon>Stramenopiles</taxon>
        <taxon>Oomycota</taxon>
        <taxon>Saprolegniomycetes</taxon>
        <taxon>Saprolegniales</taxon>
        <taxon>Saprolegniaceae</taxon>
        <taxon>Saprolegnia</taxon>
    </lineage>
</organism>
<gene>
    <name evidence="9" type="ORF">SDRG_04671</name>
</gene>
<evidence type="ECO:0000256" key="4">
    <source>
        <dbReference type="ARBA" id="ARBA00030273"/>
    </source>
</evidence>
<evidence type="ECO:0000313" key="9">
    <source>
        <dbReference type="EMBL" id="EQC38245.1"/>
    </source>
</evidence>